<dbReference type="SUPFAM" id="SSF64307">
    <property type="entry name" value="SirA-like"/>
    <property type="match status" value="1"/>
</dbReference>
<gene>
    <name evidence="2" type="ordered locus">Acear_0348</name>
</gene>
<evidence type="ECO:0000259" key="1">
    <source>
        <dbReference type="Pfam" id="PF01206"/>
    </source>
</evidence>
<evidence type="ECO:0000313" key="3">
    <source>
        <dbReference type="Proteomes" id="UP000001661"/>
    </source>
</evidence>
<dbReference type="Pfam" id="PF02635">
    <property type="entry name" value="DsrE"/>
    <property type="match status" value="1"/>
</dbReference>
<accession>D9QUA2</accession>
<dbReference type="InterPro" id="IPR027396">
    <property type="entry name" value="DsrEFH-like"/>
</dbReference>
<dbReference type="InterPro" id="IPR001455">
    <property type="entry name" value="TusA-like"/>
</dbReference>
<dbReference type="EMBL" id="CP002105">
    <property type="protein sequence ID" value="ADL11895.1"/>
    <property type="molecule type" value="Genomic_DNA"/>
</dbReference>
<dbReference type="eggNOG" id="COG0425">
    <property type="taxonomic scope" value="Bacteria"/>
</dbReference>
<dbReference type="KEGG" id="aar:Acear_0348"/>
<protein>
    <submittedName>
        <fullName evidence="2">Selenium metabolism protein YedF</fullName>
    </submittedName>
</protein>
<dbReference type="InterPro" id="IPR003787">
    <property type="entry name" value="Sulphur_relay_DsrE/F-like"/>
</dbReference>
<dbReference type="Gene3D" id="3.30.110.40">
    <property type="entry name" value="TusA-like domain"/>
    <property type="match status" value="1"/>
</dbReference>
<dbReference type="HOGENOM" id="CLU_097491_0_0_9"/>
<dbReference type="InterPro" id="IPR036868">
    <property type="entry name" value="TusA-like_sf"/>
</dbReference>
<dbReference type="Pfam" id="PF01206">
    <property type="entry name" value="TusA"/>
    <property type="match status" value="1"/>
</dbReference>
<proteinExistence type="predicted"/>
<evidence type="ECO:0000313" key="2">
    <source>
        <dbReference type="EMBL" id="ADL11895.1"/>
    </source>
</evidence>
<dbReference type="AlphaFoldDB" id="D9QUA2"/>
<dbReference type="SUPFAM" id="SSF75169">
    <property type="entry name" value="DsrEFH-like"/>
    <property type="match status" value="1"/>
</dbReference>
<dbReference type="Proteomes" id="UP000001661">
    <property type="component" value="Chromosome"/>
</dbReference>
<dbReference type="NCBIfam" id="TIGR03527">
    <property type="entry name" value="selenium_YedF"/>
    <property type="match status" value="1"/>
</dbReference>
<dbReference type="STRING" id="574087.Acear_0348"/>
<dbReference type="RefSeq" id="WP_013277341.1">
    <property type="nucleotide sequence ID" value="NC_014378.1"/>
</dbReference>
<feature type="domain" description="UPF0033" evidence="1">
    <location>
        <begin position="2"/>
        <end position="63"/>
    </location>
</feature>
<keyword evidence="3" id="KW-1185">Reference proteome</keyword>
<organism evidence="2 3">
    <name type="scientific">Acetohalobium arabaticum (strain ATCC 49924 / DSM 5501 / Z-7288)</name>
    <dbReference type="NCBI Taxonomy" id="574087"/>
    <lineage>
        <taxon>Bacteria</taxon>
        <taxon>Bacillati</taxon>
        <taxon>Bacillota</taxon>
        <taxon>Clostridia</taxon>
        <taxon>Halanaerobiales</taxon>
        <taxon>Halobacteroidaceae</taxon>
        <taxon>Acetohalobium</taxon>
    </lineage>
</organism>
<dbReference type="OrthoDB" id="9801500at2"/>
<reference evidence="2 3" key="1">
    <citation type="journal article" date="2010" name="Stand. Genomic Sci.">
        <title>Complete genome sequence of Acetohalobium arabaticum type strain (Z-7288).</title>
        <authorList>
            <person name="Sikorski J."/>
            <person name="Lapidus A."/>
            <person name="Chertkov O."/>
            <person name="Lucas S."/>
            <person name="Copeland A."/>
            <person name="Glavina Del Rio T."/>
            <person name="Nolan M."/>
            <person name="Tice H."/>
            <person name="Cheng J.F."/>
            <person name="Han C."/>
            <person name="Brambilla E."/>
            <person name="Pitluck S."/>
            <person name="Liolios K."/>
            <person name="Ivanova N."/>
            <person name="Mavromatis K."/>
            <person name="Mikhailova N."/>
            <person name="Pati A."/>
            <person name="Bruce D."/>
            <person name="Detter C."/>
            <person name="Tapia R."/>
            <person name="Goodwin L."/>
            <person name="Chen A."/>
            <person name="Palaniappan K."/>
            <person name="Land M."/>
            <person name="Hauser L."/>
            <person name="Chang Y.J."/>
            <person name="Jeffries C.D."/>
            <person name="Rohde M."/>
            <person name="Goker M."/>
            <person name="Spring S."/>
            <person name="Woyke T."/>
            <person name="Bristow J."/>
            <person name="Eisen J.A."/>
            <person name="Markowitz V."/>
            <person name="Hugenholtz P."/>
            <person name="Kyrpides N.C."/>
            <person name="Klenk H.P."/>
        </authorList>
    </citation>
    <scope>NUCLEOTIDE SEQUENCE [LARGE SCALE GENOMIC DNA]</scope>
    <source>
        <strain evidence="3">ATCC 49924 / DSM 5501 / Z-7288</strain>
    </source>
</reference>
<sequence>MIKVDARGLDCPQPVIKTKDAINKGEKVETLVDNKTACKNLQKLGDKMNCNVEVMEVDDDFQLTFIPEEELVTSSTTSEELDDTGDSGGKVYFISSDVVGEGDQELGEILIKGFTYTLTEIAPKPKAIVFMNDGVKLPTLNDEVIDNLKILEEAGIEIISCGTCLDYYGLKDELAVGEVSNMYTIVETLNNNPVVTV</sequence>
<name>D9QUA2_ACEAZ</name>
<dbReference type="InterPro" id="IPR019870">
    <property type="entry name" value="Se_metab_YedF"/>
</dbReference>